<evidence type="ECO:0000256" key="5">
    <source>
        <dbReference type="ARBA" id="ARBA00022884"/>
    </source>
</evidence>
<dbReference type="PROSITE" id="PS50126">
    <property type="entry name" value="S1"/>
    <property type="match status" value="1"/>
</dbReference>
<dbReference type="InterPro" id="IPR036612">
    <property type="entry name" value="KH_dom_type_1_sf"/>
</dbReference>
<dbReference type="Gene3D" id="3.30.1370.10">
    <property type="entry name" value="K Homology domain, type 1"/>
    <property type="match status" value="1"/>
</dbReference>
<dbReference type="InterPro" id="IPR020568">
    <property type="entry name" value="Ribosomal_Su5_D2-typ_SF"/>
</dbReference>
<proteinExistence type="inferred from homology"/>
<sequence length="675" mass="75172">MAHKDFKIDVGDQTITFQLKDWADQANGNVVVQAGDTVILTAATMSEGREGLDFFPLTVDFEERFYAAGKILGSRFMRREGRPSEDAIITARLIDRSIRPLFPKHMKGEVQVINTCMSWDAENDPDIIGLLGSSLALLISDIPWNGPVGAVRVGYIDGKFIANPTYEQREQSELNFIVAGTEKDGELVINMIEAESKEAEEGIYEEAWKFAQPIIKQLIQLQKDIAKEVGKEKIVLEETPRDEALEAEINEFLAGRLEKTLFENRLHEMNDVKRELVEYLEEKYPDTEKATYAKKFFEDEIDRMVNEGATKKNLRVDGRKMDEIRTLSGEVGVLPRTHGSAIFLRGQTRTISIVTLGTPGDEKLEESMEGTEKKRYMHHYNFPPYSSGETKPMRSPNRREIGHGVLAEKALIPVLPSKEDFPYTIRIVTEAVASNGSTSMASTCSSTLALLDAGVPISAPVAGIAMGMMTDNDGGYKILTDIQGPEDHHGGMDFKVTGTKKGITAIQMDVKVTGITAPIFKEAMEAAKKARLQILKEVFEKVLPEPRKEMSKWAPRILTIKINKDKIGELIGPGGKNIRELTETYDVKIDVEEDGSVYITTLNEENGKKALERIDGMTRTVEVGEQFEGPVKRILEFGAFVEILPGQEGLVHISKLADRHVDKVEDIVKVGDVIP</sequence>
<evidence type="ECO:0000259" key="8">
    <source>
        <dbReference type="PROSITE" id="PS50126"/>
    </source>
</evidence>
<dbReference type="InterPro" id="IPR004087">
    <property type="entry name" value="KH_dom"/>
</dbReference>
<dbReference type="InterPro" id="IPR015847">
    <property type="entry name" value="ExoRNase_PH_dom2"/>
</dbReference>
<dbReference type="FunFam" id="3.30.1370.10:FF:000001">
    <property type="entry name" value="Polyribonucleotide nucleotidyltransferase"/>
    <property type="match status" value="1"/>
</dbReference>
<dbReference type="AlphaFoldDB" id="A0A7C1SMZ2"/>
<gene>
    <name evidence="9" type="ORF">ENI13_01205</name>
</gene>
<accession>A0A7C1SMZ2</accession>
<dbReference type="Proteomes" id="UP000885695">
    <property type="component" value="Unassembled WGS sequence"/>
</dbReference>
<dbReference type="SUPFAM" id="SSF55666">
    <property type="entry name" value="Ribonuclease PH domain 2-like"/>
    <property type="match status" value="2"/>
</dbReference>
<evidence type="ECO:0000256" key="2">
    <source>
        <dbReference type="ARBA" id="ARBA00012416"/>
    </source>
</evidence>
<dbReference type="HAMAP" id="MF_01595">
    <property type="entry name" value="PNPase"/>
    <property type="match status" value="1"/>
</dbReference>
<dbReference type="EMBL" id="DRHL01000068">
    <property type="protein sequence ID" value="HEB13577.1"/>
    <property type="molecule type" value="Genomic_DNA"/>
</dbReference>
<dbReference type="FunFam" id="3.30.230.70:FF:000001">
    <property type="entry name" value="Polyribonucleotide nucleotidyltransferase"/>
    <property type="match status" value="1"/>
</dbReference>
<comment type="caution">
    <text evidence="9">The sequence shown here is derived from an EMBL/GenBank/DDBJ whole genome shotgun (WGS) entry which is preliminary data.</text>
</comment>
<dbReference type="Pfam" id="PF03725">
    <property type="entry name" value="RNase_PH_C"/>
    <property type="match status" value="1"/>
</dbReference>
<dbReference type="EC" id="2.7.7.8" evidence="2 6"/>
<organism evidence="9">
    <name type="scientific">candidate division CPR3 bacterium</name>
    <dbReference type="NCBI Taxonomy" id="2268181"/>
    <lineage>
        <taxon>Bacteria</taxon>
        <taxon>Bacteria division CPR3</taxon>
    </lineage>
</organism>
<keyword evidence="5 7" id="KW-0694">RNA-binding</keyword>
<dbReference type="Pfam" id="PF01138">
    <property type="entry name" value="RNase_PH"/>
    <property type="match status" value="2"/>
</dbReference>
<evidence type="ECO:0000256" key="7">
    <source>
        <dbReference type="PROSITE-ProRule" id="PRU00117"/>
    </source>
</evidence>
<reference evidence="9" key="1">
    <citation type="journal article" date="2020" name="mSystems">
        <title>Genome- and Community-Level Interaction Insights into Carbon Utilization and Element Cycling Functions of Hydrothermarchaeota in Hydrothermal Sediment.</title>
        <authorList>
            <person name="Zhou Z."/>
            <person name="Liu Y."/>
            <person name="Xu W."/>
            <person name="Pan J."/>
            <person name="Luo Z.H."/>
            <person name="Li M."/>
        </authorList>
    </citation>
    <scope>NUCLEOTIDE SEQUENCE [LARGE SCALE GENOMIC DNA]</scope>
    <source>
        <strain evidence="9">HyVt-369</strain>
    </source>
</reference>
<dbReference type="SUPFAM" id="SSF54791">
    <property type="entry name" value="Eukaryotic type KH-domain (KH-domain type I)"/>
    <property type="match status" value="1"/>
</dbReference>
<dbReference type="CDD" id="cd11364">
    <property type="entry name" value="RNase_PH_PNPase_2"/>
    <property type="match status" value="1"/>
</dbReference>
<feature type="domain" description="S1 motif" evidence="8">
    <location>
        <begin position="624"/>
        <end position="675"/>
    </location>
</feature>
<dbReference type="Pfam" id="PF00575">
    <property type="entry name" value="S1"/>
    <property type="match status" value="1"/>
</dbReference>
<evidence type="ECO:0000313" key="9">
    <source>
        <dbReference type="EMBL" id="HEB13577.1"/>
    </source>
</evidence>
<dbReference type="PANTHER" id="PTHR11252">
    <property type="entry name" value="POLYRIBONUCLEOTIDE NUCLEOTIDYLTRANSFERASE"/>
    <property type="match status" value="1"/>
</dbReference>
<dbReference type="InterPro" id="IPR001247">
    <property type="entry name" value="ExoRNase_PH_dom1"/>
</dbReference>
<dbReference type="GO" id="GO:0000175">
    <property type="term" value="F:3'-5'-RNA exonuclease activity"/>
    <property type="evidence" value="ECO:0007669"/>
    <property type="project" value="TreeGrafter"/>
</dbReference>
<dbReference type="Gene3D" id="3.30.230.70">
    <property type="entry name" value="GHMP Kinase, N-terminal domain"/>
    <property type="match status" value="2"/>
</dbReference>
<keyword evidence="3 9" id="KW-0808">Transferase</keyword>
<dbReference type="InterPro" id="IPR036345">
    <property type="entry name" value="ExoRNase_PH_dom2_sf"/>
</dbReference>
<name>A0A7C1SMZ2_UNCC3</name>
<feature type="non-terminal residue" evidence="9">
    <location>
        <position position="675"/>
    </location>
</feature>
<dbReference type="Gene3D" id="2.40.50.140">
    <property type="entry name" value="Nucleic acid-binding proteins"/>
    <property type="match status" value="1"/>
</dbReference>
<evidence type="ECO:0000256" key="1">
    <source>
        <dbReference type="ARBA" id="ARBA00007404"/>
    </source>
</evidence>
<evidence type="ECO:0000256" key="3">
    <source>
        <dbReference type="ARBA" id="ARBA00022679"/>
    </source>
</evidence>
<dbReference type="CDD" id="cd02393">
    <property type="entry name" value="KH-I_PNPase"/>
    <property type="match status" value="1"/>
</dbReference>
<evidence type="ECO:0000256" key="6">
    <source>
        <dbReference type="NCBIfam" id="TIGR03591"/>
    </source>
</evidence>
<dbReference type="InterPro" id="IPR012340">
    <property type="entry name" value="NA-bd_OB-fold"/>
</dbReference>
<dbReference type="SMART" id="SM00322">
    <property type="entry name" value="KH"/>
    <property type="match status" value="1"/>
</dbReference>
<dbReference type="PIRSF" id="PIRSF005499">
    <property type="entry name" value="PNPase"/>
    <property type="match status" value="1"/>
</dbReference>
<keyword evidence="4 9" id="KW-0548">Nucleotidyltransferase</keyword>
<dbReference type="InterPro" id="IPR012162">
    <property type="entry name" value="PNPase"/>
</dbReference>
<dbReference type="GO" id="GO:0003723">
    <property type="term" value="F:RNA binding"/>
    <property type="evidence" value="ECO:0007669"/>
    <property type="project" value="UniProtKB-UniRule"/>
</dbReference>
<dbReference type="InterPro" id="IPR004088">
    <property type="entry name" value="KH_dom_type_1"/>
</dbReference>
<dbReference type="InterPro" id="IPR027408">
    <property type="entry name" value="PNPase/RNase_PH_dom_sf"/>
</dbReference>
<dbReference type="NCBIfam" id="NF008805">
    <property type="entry name" value="PRK11824.1"/>
    <property type="match status" value="1"/>
</dbReference>
<dbReference type="InterPro" id="IPR003029">
    <property type="entry name" value="S1_domain"/>
</dbReference>
<dbReference type="GO" id="GO:0005829">
    <property type="term" value="C:cytosol"/>
    <property type="evidence" value="ECO:0007669"/>
    <property type="project" value="TreeGrafter"/>
</dbReference>
<dbReference type="SUPFAM" id="SSF54211">
    <property type="entry name" value="Ribosomal protein S5 domain 2-like"/>
    <property type="match status" value="2"/>
</dbReference>
<dbReference type="Pfam" id="PF00013">
    <property type="entry name" value="KH_1"/>
    <property type="match status" value="1"/>
</dbReference>
<dbReference type="PROSITE" id="PS50084">
    <property type="entry name" value="KH_TYPE_1"/>
    <property type="match status" value="1"/>
</dbReference>
<dbReference type="GO" id="GO:0006402">
    <property type="term" value="P:mRNA catabolic process"/>
    <property type="evidence" value="ECO:0007669"/>
    <property type="project" value="UniProtKB-UniRule"/>
</dbReference>
<protein>
    <recommendedName>
        <fullName evidence="2 6">Polyribonucleotide nucleotidyltransferase</fullName>
        <ecNumber evidence="2 6">2.7.7.8</ecNumber>
    </recommendedName>
</protein>
<dbReference type="SUPFAM" id="SSF50249">
    <property type="entry name" value="Nucleic acid-binding proteins"/>
    <property type="match status" value="1"/>
</dbReference>
<evidence type="ECO:0000256" key="4">
    <source>
        <dbReference type="ARBA" id="ARBA00022695"/>
    </source>
</evidence>
<dbReference type="NCBIfam" id="TIGR03591">
    <property type="entry name" value="polynuc_phos"/>
    <property type="match status" value="1"/>
</dbReference>
<dbReference type="GO" id="GO:0004654">
    <property type="term" value="F:polyribonucleotide nucleotidyltransferase activity"/>
    <property type="evidence" value="ECO:0007669"/>
    <property type="project" value="UniProtKB-UniRule"/>
</dbReference>
<dbReference type="PANTHER" id="PTHR11252:SF0">
    <property type="entry name" value="POLYRIBONUCLEOTIDE NUCLEOTIDYLTRANSFERASE 1, MITOCHONDRIAL"/>
    <property type="match status" value="1"/>
</dbReference>
<dbReference type="SMART" id="SM00316">
    <property type="entry name" value="S1"/>
    <property type="match status" value="1"/>
</dbReference>
<comment type="similarity">
    <text evidence="1">Belongs to the polyribonucleotide nucleotidyltransferase family.</text>
</comment>